<dbReference type="AlphaFoldDB" id="A0A7X6I648"/>
<reference evidence="3 4" key="1">
    <citation type="journal article" date="2020" name="Nature">
        <title>Bacterial chemolithoautotrophy via manganese oxidation.</title>
        <authorList>
            <person name="Yu H."/>
            <person name="Leadbetter J.R."/>
        </authorList>
    </citation>
    <scope>NUCLEOTIDE SEQUENCE [LARGE SCALE GENOMIC DNA]</scope>
    <source>
        <strain evidence="3 4">RBP-1</strain>
    </source>
</reference>
<evidence type="ECO:0000256" key="1">
    <source>
        <dbReference type="SAM" id="Phobius"/>
    </source>
</evidence>
<dbReference type="Proteomes" id="UP000521868">
    <property type="component" value="Unassembled WGS sequence"/>
</dbReference>
<feature type="transmembrane region" description="Helical" evidence="1">
    <location>
        <begin position="7"/>
        <end position="27"/>
    </location>
</feature>
<dbReference type="Pfam" id="PF07811">
    <property type="entry name" value="TadE"/>
    <property type="match status" value="1"/>
</dbReference>
<dbReference type="EMBL" id="VTOX01000002">
    <property type="protein sequence ID" value="NKE66041.1"/>
    <property type="molecule type" value="Genomic_DNA"/>
</dbReference>
<gene>
    <name evidence="3" type="ORF">RAMLITH_09435</name>
</gene>
<evidence type="ECO:0000313" key="3">
    <source>
        <dbReference type="EMBL" id="NKE66041.1"/>
    </source>
</evidence>
<proteinExistence type="predicted"/>
<evidence type="ECO:0000313" key="4">
    <source>
        <dbReference type="Proteomes" id="UP000521868"/>
    </source>
</evidence>
<organism evidence="3 4">
    <name type="scientific">Ramlibacter lithotrophicus</name>
    <dbReference type="NCBI Taxonomy" id="2606681"/>
    <lineage>
        <taxon>Bacteria</taxon>
        <taxon>Pseudomonadati</taxon>
        <taxon>Pseudomonadota</taxon>
        <taxon>Betaproteobacteria</taxon>
        <taxon>Burkholderiales</taxon>
        <taxon>Comamonadaceae</taxon>
        <taxon>Ramlibacter</taxon>
    </lineage>
</organism>
<sequence>MGRKTQRGVAIVEFALILPLLLILTLITTEFGRAMYEYNTVAKSVRDAARYLSIQLPNTKQAEAANLVVYGKTAATDSDQPLARGLSTSNVTMPTWQNAGADPIITTVTVQVTGYTFNSMVPGVFGLNLGSYTFAPISATMRSHL</sequence>
<evidence type="ECO:0000259" key="2">
    <source>
        <dbReference type="Pfam" id="PF07811"/>
    </source>
</evidence>
<keyword evidence="1" id="KW-0812">Transmembrane</keyword>
<dbReference type="InterPro" id="IPR012495">
    <property type="entry name" value="TadE-like_dom"/>
</dbReference>
<keyword evidence="1" id="KW-1133">Transmembrane helix</keyword>
<name>A0A7X6I648_9BURK</name>
<protein>
    <submittedName>
        <fullName evidence="3">Pilus assembly protein</fullName>
    </submittedName>
</protein>
<feature type="domain" description="TadE-like" evidence="2">
    <location>
        <begin position="8"/>
        <end position="50"/>
    </location>
</feature>
<keyword evidence="1" id="KW-0472">Membrane</keyword>
<accession>A0A7X6I648</accession>
<comment type="caution">
    <text evidence="3">The sequence shown here is derived from an EMBL/GenBank/DDBJ whole genome shotgun (WGS) entry which is preliminary data.</text>
</comment>
<dbReference type="RefSeq" id="WP_168107111.1">
    <property type="nucleotide sequence ID" value="NZ_VTOX01000002.1"/>
</dbReference>
<keyword evidence="4" id="KW-1185">Reference proteome</keyword>